<comment type="caution">
    <text evidence="3">The sequence shown here is derived from an EMBL/GenBank/DDBJ whole genome shotgun (WGS) entry which is preliminary data.</text>
</comment>
<feature type="signal peptide" evidence="2">
    <location>
        <begin position="1"/>
        <end position="21"/>
    </location>
</feature>
<dbReference type="PIRSF" id="PIRSF029171">
    <property type="entry name" value="Esterase_LipA"/>
    <property type="match status" value="1"/>
</dbReference>
<dbReference type="InterPro" id="IPR005152">
    <property type="entry name" value="Lipase_secreted"/>
</dbReference>
<dbReference type="InterPro" id="IPR029058">
    <property type="entry name" value="AB_hydrolase_fold"/>
</dbReference>
<dbReference type="Gene3D" id="3.40.50.1820">
    <property type="entry name" value="alpha/beta hydrolase"/>
    <property type="match status" value="1"/>
</dbReference>
<dbReference type="Proteomes" id="UP001305779">
    <property type="component" value="Unassembled WGS sequence"/>
</dbReference>
<dbReference type="PANTHER" id="PTHR34853">
    <property type="match status" value="1"/>
</dbReference>
<protein>
    <submittedName>
        <fullName evidence="3">Uncharacterized protein</fullName>
    </submittedName>
</protein>
<keyword evidence="4" id="KW-1185">Reference proteome</keyword>
<keyword evidence="1" id="KW-0378">Hydrolase</keyword>
<reference evidence="3 4" key="1">
    <citation type="journal article" date="2023" name="G3 (Bethesda)">
        <title>A chromosome-level genome assembly of Zasmidium syzygii isolated from banana leaves.</title>
        <authorList>
            <person name="van Westerhoven A.C."/>
            <person name="Mehrabi R."/>
            <person name="Talebi R."/>
            <person name="Steentjes M.B.F."/>
            <person name="Corcolon B."/>
            <person name="Chong P.A."/>
            <person name="Kema G.H.J."/>
            <person name="Seidl M.F."/>
        </authorList>
    </citation>
    <scope>NUCLEOTIDE SEQUENCE [LARGE SCALE GENOMIC DNA]</scope>
    <source>
        <strain evidence="3 4">P124</strain>
    </source>
</reference>
<evidence type="ECO:0000256" key="2">
    <source>
        <dbReference type="PIRNR" id="PIRNR029171"/>
    </source>
</evidence>
<evidence type="ECO:0000313" key="3">
    <source>
        <dbReference type="EMBL" id="KAK4501041.1"/>
    </source>
</evidence>
<proteinExistence type="inferred from homology"/>
<dbReference type="SUPFAM" id="SSF53474">
    <property type="entry name" value="alpha/beta-Hydrolases"/>
    <property type="match status" value="1"/>
</dbReference>
<gene>
    <name evidence="3" type="ORF">PRZ48_006847</name>
</gene>
<accession>A0ABR0EIG9</accession>
<feature type="chain" id="PRO_5045016920" evidence="2">
    <location>
        <begin position="22"/>
        <end position="386"/>
    </location>
</feature>
<dbReference type="Gene3D" id="1.10.260.130">
    <property type="match status" value="1"/>
</dbReference>
<name>A0ABR0EIG9_ZASCE</name>
<organism evidence="3 4">
    <name type="scientific">Zasmidium cellare</name>
    <name type="common">Wine cellar mold</name>
    <name type="synonym">Racodium cellare</name>
    <dbReference type="NCBI Taxonomy" id="395010"/>
    <lineage>
        <taxon>Eukaryota</taxon>
        <taxon>Fungi</taxon>
        <taxon>Dikarya</taxon>
        <taxon>Ascomycota</taxon>
        <taxon>Pezizomycotina</taxon>
        <taxon>Dothideomycetes</taxon>
        <taxon>Dothideomycetidae</taxon>
        <taxon>Mycosphaerellales</taxon>
        <taxon>Mycosphaerellaceae</taxon>
        <taxon>Zasmidium</taxon>
    </lineage>
</organism>
<evidence type="ECO:0000256" key="1">
    <source>
        <dbReference type="ARBA" id="ARBA00022801"/>
    </source>
</evidence>
<sequence>MFLQIVLSLFGGLQLLQPVAAHAVPLPPSVDPFYQPPPGFESRKPGEILRSRAIDIPSSVTGASRGHQLLYRSIDSHRNSDAVVTTIFAPSNEPCTEVLSLQTAYNSPATDCAPSYTLRSGTASLPEQDVIPMALKYGWCVSIPDFEGPRGAYTNGLQSGYATLDSIRALSRSGNVTGISSSAKFALAGGSGGAIGSEWALELMHEHAPEIEERLVGALLTALVPNVTSTFLSVDGTISSSLIPLSLLGLSKQSSSFADWLAGATTPNQTSSFFAATTSCADKFGTSFSFRSSKSFLRRTNAVLESVPQSTIEKVGLMGRHGRPSIPILVYKGTQDRVSPVVDTDRLVTEYRSCGVQIEYRKATNAGHSLAGSYGFVVGLPCRVDV</sequence>
<comment type="similarity">
    <text evidence="2">Belongs to the AB hydrolase superfamily. Lipase family.</text>
</comment>
<dbReference type="Pfam" id="PF03583">
    <property type="entry name" value="LIP"/>
    <property type="match status" value="1"/>
</dbReference>
<evidence type="ECO:0000313" key="4">
    <source>
        <dbReference type="Proteomes" id="UP001305779"/>
    </source>
</evidence>
<keyword evidence="2" id="KW-0732">Signal</keyword>
<dbReference type="PANTHER" id="PTHR34853:SF5">
    <property type="entry name" value="LIP-DOMAIN-CONTAINING PROTEIN-RELATED"/>
    <property type="match status" value="1"/>
</dbReference>
<dbReference type="EMBL" id="JAXOVC010000005">
    <property type="protein sequence ID" value="KAK4501041.1"/>
    <property type="molecule type" value="Genomic_DNA"/>
</dbReference>